<dbReference type="Proteomes" id="UP000011014">
    <property type="component" value="Unassembled WGS sequence"/>
</dbReference>
<dbReference type="InterPro" id="IPR016181">
    <property type="entry name" value="Acyl_CoA_acyltransferase"/>
</dbReference>
<keyword evidence="3" id="KW-1185">Reference proteome</keyword>
<evidence type="ECO:0000313" key="3">
    <source>
        <dbReference type="Proteomes" id="UP000001307"/>
    </source>
</evidence>
<protein>
    <recommendedName>
        <fullName evidence="4">N-acetyltransferase domain-containing protein</fullName>
    </recommendedName>
</protein>
<dbReference type="EMBL" id="FN654301">
    <property type="protein sequence ID" value="CBY31392.1"/>
    <property type="molecule type" value="Genomic_DNA"/>
</dbReference>
<dbReference type="Gene3D" id="3.40.630.30">
    <property type="match status" value="1"/>
</dbReference>
<accession>E4WY37</accession>
<gene>
    <name evidence="1" type="ORF">GSOID_T00011836001</name>
    <name evidence="2" type="ORF">GSOID_T00025295001</name>
</gene>
<evidence type="ECO:0000313" key="1">
    <source>
        <dbReference type="EMBL" id="CBY22281.1"/>
    </source>
</evidence>
<sequence length="224" mass="25409">MIEIIQLADTRIEELLDFILENLDLELSAYEKLERLVLTELISPMIGATTVAVNGNEDIIGVCLAQRSTSSLPRESWTAYLARLRSCSSIWEGSMEIMKTLNSSLNALPEIEWRKNLASNTSWAMTYITNHSQLINRLVEYQTMADQLLTSISCSRSAGDNSEILTIPFVLVAKDYRKQGLMTMMLSDLQDYCQLERLHEIHLIYPTSFGALSKSPNLHQAWVF</sequence>
<dbReference type="SUPFAM" id="SSF55729">
    <property type="entry name" value="Acyl-CoA N-acyltransferases (Nat)"/>
    <property type="match status" value="1"/>
</dbReference>
<proteinExistence type="predicted"/>
<dbReference type="Proteomes" id="UP000001307">
    <property type="component" value="Unassembled WGS sequence"/>
</dbReference>
<dbReference type="AlphaFoldDB" id="E4WY37"/>
<dbReference type="EMBL" id="FN653018">
    <property type="protein sequence ID" value="CBY22281.1"/>
    <property type="molecule type" value="Genomic_DNA"/>
</dbReference>
<evidence type="ECO:0008006" key="4">
    <source>
        <dbReference type="Google" id="ProtNLM"/>
    </source>
</evidence>
<evidence type="ECO:0000313" key="2">
    <source>
        <dbReference type="EMBL" id="CBY31392.1"/>
    </source>
</evidence>
<reference evidence="1" key="1">
    <citation type="journal article" date="2010" name="Science">
        <title>Plasticity of animal genome architecture unmasked by rapid evolution of a pelagic tunicate.</title>
        <authorList>
            <person name="Denoeud F."/>
            <person name="Henriet S."/>
            <person name="Mungpakdee S."/>
            <person name="Aury J.M."/>
            <person name="Da Silva C."/>
            <person name="Brinkmann H."/>
            <person name="Mikhaleva J."/>
            <person name="Olsen L.C."/>
            <person name="Jubin C."/>
            <person name="Canestro C."/>
            <person name="Bouquet J.M."/>
            <person name="Danks G."/>
            <person name="Poulain J."/>
            <person name="Campsteijn C."/>
            <person name="Adamski M."/>
            <person name="Cross I."/>
            <person name="Yadetie F."/>
            <person name="Muffato M."/>
            <person name="Louis A."/>
            <person name="Butcher S."/>
            <person name="Tsagkogeorga G."/>
            <person name="Konrad A."/>
            <person name="Singh S."/>
            <person name="Jensen M.F."/>
            <person name="Cong E.H."/>
            <person name="Eikeseth-Otteraa H."/>
            <person name="Noel B."/>
            <person name="Anthouard V."/>
            <person name="Porcel B.M."/>
            <person name="Kachouri-Lafond R."/>
            <person name="Nishino A."/>
            <person name="Ugolini M."/>
            <person name="Chourrout P."/>
            <person name="Nishida H."/>
            <person name="Aasland R."/>
            <person name="Huzurbazar S."/>
            <person name="Westhof E."/>
            <person name="Delsuc F."/>
            <person name="Lehrach H."/>
            <person name="Reinhardt R."/>
            <person name="Weissenbach J."/>
            <person name="Roy S.W."/>
            <person name="Artiguenave F."/>
            <person name="Postlethwait J.H."/>
            <person name="Manak J.R."/>
            <person name="Thompson E.M."/>
            <person name="Jaillon O."/>
            <person name="Du Pasquier L."/>
            <person name="Boudinot P."/>
            <person name="Liberles D.A."/>
            <person name="Volff J.N."/>
            <person name="Philippe H."/>
            <person name="Lenhard B."/>
            <person name="Roest Crollius H."/>
            <person name="Wincker P."/>
            <person name="Chourrout D."/>
        </authorList>
    </citation>
    <scope>NUCLEOTIDE SEQUENCE [LARGE SCALE GENOMIC DNA]</scope>
</reference>
<organism evidence="1">
    <name type="scientific">Oikopleura dioica</name>
    <name type="common">Tunicate</name>
    <dbReference type="NCBI Taxonomy" id="34765"/>
    <lineage>
        <taxon>Eukaryota</taxon>
        <taxon>Metazoa</taxon>
        <taxon>Chordata</taxon>
        <taxon>Tunicata</taxon>
        <taxon>Appendicularia</taxon>
        <taxon>Copelata</taxon>
        <taxon>Oikopleuridae</taxon>
        <taxon>Oikopleura</taxon>
    </lineage>
</organism>
<dbReference type="InParanoid" id="E4WY37"/>
<name>E4WY37_OIKDI</name>